<dbReference type="Proteomes" id="UP000191980">
    <property type="component" value="Unassembled WGS sequence"/>
</dbReference>
<keyword evidence="3" id="KW-1185">Reference proteome</keyword>
<name>A0A1V8M7M6_9GAMM</name>
<gene>
    <name evidence="2" type="ORF">AU255_06565</name>
</gene>
<proteinExistence type="predicted"/>
<sequence length="271" mass="28659">MLYFYSMMKWFRLAVLCILCSPVIYAAQELSDSEKEEAQQLGLEVWFGRPTAFKTCPDPESNPAQEYALCASAQCFTIDNVAYCKCDQKVGQSISLPFFFTNNKPSAPGPIVGDVCDLMEVSGEGDFLVSTFSPPPQLVKGYPGPDAQAIYTCPGSGNLSAQCNGGLCVKATAGTNWPFLGAIGKDEVVCSCPIAASPQFGFQFIGPADCDREFFEQYCGVQGGGSGGTSVSTGTRLAVGAVTGSGTVLTKLLEGNVPPTSRCFFVPDSAN</sequence>
<organism evidence="2 3">
    <name type="scientific">Methyloprofundus sedimenti</name>
    <dbReference type="NCBI Taxonomy" id="1420851"/>
    <lineage>
        <taxon>Bacteria</taxon>
        <taxon>Pseudomonadati</taxon>
        <taxon>Pseudomonadota</taxon>
        <taxon>Gammaproteobacteria</taxon>
        <taxon>Methylococcales</taxon>
        <taxon>Methylococcaceae</taxon>
        <taxon>Methyloprofundus</taxon>
    </lineage>
</organism>
<comment type="caution">
    <text evidence="2">The sequence shown here is derived from an EMBL/GenBank/DDBJ whole genome shotgun (WGS) entry which is preliminary data.</text>
</comment>
<dbReference type="AlphaFoldDB" id="A0A1V8M7M6"/>
<evidence type="ECO:0008006" key="4">
    <source>
        <dbReference type="Google" id="ProtNLM"/>
    </source>
</evidence>
<feature type="signal peptide" evidence="1">
    <location>
        <begin position="1"/>
        <end position="26"/>
    </location>
</feature>
<keyword evidence="1" id="KW-0732">Signal</keyword>
<protein>
    <recommendedName>
        <fullName evidence="4">Thyroglobulin type-1 domain-containing protein</fullName>
    </recommendedName>
</protein>
<evidence type="ECO:0000313" key="2">
    <source>
        <dbReference type="EMBL" id="OQK17532.1"/>
    </source>
</evidence>
<accession>A0A1V8M7M6</accession>
<reference evidence="2 3" key="1">
    <citation type="submission" date="2015-12" db="EMBL/GenBank/DDBJ databases">
        <authorList>
            <person name="Shamseldin A."/>
            <person name="Moawad H."/>
            <person name="Abd El-Rahim W.M."/>
            <person name="Sadowsky M.J."/>
        </authorList>
    </citation>
    <scope>NUCLEOTIDE SEQUENCE [LARGE SCALE GENOMIC DNA]</scope>
    <source>
        <strain evidence="2 3">WF1</strain>
    </source>
</reference>
<evidence type="ECO:0000256" key="1">
    <source>
        <dbReference type="SAM" id="SignalP"/>
    </source>
</evidence>
<dbReference type="EMBL" id="LPUF01000001">
    <property type="protein sequence ID" value="OQK17532.1"/>
    <property type="molecule type" value="Genomic_DNA"/>
</dbReference>
<evidence type="ECO:0000313" key="3">
    <source>
        <dbReference type="Proteomes" id="UP000191980"/>
    </source>
</evidence>
<feature type="chain" id="PRO_5012325270" description="Thyroglobulin type-1 domain-containing protein" evidence="1">
    <location>
        <begin position="27"/>
        <end position="271"/>
    </location>
</feature>